<name>A0A9Q3W5C7_9GAMM</name>
<evidence type="ECO:0000256" key="1">
    <source>
        <dbReference type="SAM" id="MobiDB-lite"/>
    </source>
</evidence>
<dbReference type="SFLD" id="SFLDS00019">
    <property type="entry name" value="Glutathione_Transferase_(cytos"/>
    <property type="match status" value="1"/>
</dbReference>
<dbReference type="InterPro" id="IPR010987">
    <property type="entry name" value="Glutathione-S-Trfase_C-like"/>
</dbReference>
<comment type="caution">
    <text evidence="4">The sequence shown here is derived from an EMBL/GenBank/DDBJ whole genome shotgun (WGS) entry which is preliminary data.</text>
</comment>
<dbReference type="InterPro" id="IPR040079">
    <property type="entry name" value="Glutathione_S-Trfase"/>
</dbReference>
<dbReference type="RefSeq" id="WP_080530419.1">
    <property type="nucleotide sequence ID" value="NZ_CBDDTQ010000003.1"/>
</dbReference>
<dbReference type="SFLD" id="SFLDG01150">
    <property type="entry name" value="Main.1:_Beta-like"/>
    <property type="match status" value="1"/>
</dbReference>
<evidence type="ECO:0000259" key="2">
    <source>
        <dbReference type="PROSITE" id="PS50404"/>
    </source>
</evidence>
<dbReference type="Pfam" id="PF13417">
    <property type="entry name" value="GST_N_3"/>
    <property type="match status" value="1"/>
</dbReference>
<proteinExistence type="predicted"/>
<sequence>MITLYHCHNARSFRCLWALEALELPYQLNMMPFPPRVECPDYLRENPLGTIPLLVDGDTRMTESSGIVHYLVSRYGPDSSLALPTDHPEYGAWINWLYFGEATLTFPQTLVLRYTQLEPEERRLPRVAEDYTRWFLSRLKGVERALSDRDWLCAGRFTAADISVAYALLLAQRLDLSQYFPPRVSAYWQRAQQEPAYLRAQRSQDRHQPSSAAVSPLM</sequence>
<dbReference type="InterPro" id="IPR036249">
    <property type="entry name" value="Thioredoxin-like_sf"/>
</dbReference>
<dbReference type="InterPro" id="IPR004045">
    <property type="entry name" value="Glutathione_S-Trfase_N"/>
</dbReference>
<reference evidence="4" key="1">
    <citation type="submission" date="2022-01" db="EMBL/GenBank/DDBJ databases">
        <authorList>
            <person name="Karlyshev A.V."/>
            <person name="Jaspars M."/>
        </authorList>
    </citation>
    <scope>NUCLEOTIDE SEQUENCE</scope>
    <source>
        <strain evidence="4">AGSA3-2</strain>
    </source>
</reference>
<dbReference type="SFLD" id="SFLDG00358">
    <property type="entry name" value="Main_(cytGST)"/>
    <property type="match status" value="1"/>
</dbReference>
<dbReference type="PANTHER" id="PTHR44051">
    <property type="entry name" value="GLUTATHIONE S-TRANSFERASE-RELATED"/>
    <property type="match status" value="1"/>
</dbReference>
<gene>
    <name evidence="4" type="ORF">LZG35_12580</name>
</gene>
<dbReference type="PROSITE" id="PS50405">
    <property type="entry name" value="GST_CTER"/>
    <property type="match status" value="1"/>
</dbReference>
<evidence type="ECO:0000313" key="4">
    <source>
        <dbReference type="EMBL" id="MCE7509478.1"/>
    </source>
</evidence>
<dbReference type="PROSITE" id="PS50404">
    <property type="entry name" value="GST_NTER"/>
    <property type="match status" value="1"/>
</dbReference>
<feature type="domain" description="GST N-terminal" evidence="2">
    <location>
        <begin position="1"/>
        <end position="79"/>
    </location>
</feature>
<dbReference type="AlphaFoldDB" id="A0A9Q3W5C7"/>
<dbReference type="PANTHER" id="PTHR44051:SF21">
    <property type="entry name" value="GLUTATHIONE S-TRANSFERASE FAMILY PROTEIN"/>
    <property type="match status" value="1"/>
</dbReference>
<dbReference type="CDD" id="cd03046">
    <property type="entry name" value="GST_N_GTT1_like"/>
    <property type="match status" value="1"/>
</dbReference>
<feature type="domain" description="GST C-terminal" evidence="3">
    <location>
        <begin position="86"/>
        <end position="217"/>
    </location>
</feature>
<feature type="region of interest" description="Disordered" evidence="1">
    <location>
        <begin position="198"/>
        <end position="218"/>
    </location>
</feature>
<evidence type="ECO:0000313" key="5">
    <source>
        <dbReference type="Proteomes" id="UP001107961"/>
    </source>
</evidence>
<feature type="compositionally biased region" description="Polar residues" evidence="1">
    <location>
        <begin position="209"/>
        <end position="218"/>
    </location>
</feature>
<protein>
    <submittedName>
        <fullName evidence="4">Glutathione S-transferase family protein</fullName>
    </submittedName>
</protein>
<accession>A0A9Q3W5C7</accession>
<organism evidence="4 5">
    <name type="scientific">Alloalcanivorax xenomutans</name>
    <dbReference type="NCBI Taxonomy" id="1094342"/>
    <lineage>
        <taxon>Bacteria</taxon>
        <taxon>Pseudomonadati</taxon>
        <taxon>Pseudomonadota</taxon>
        <taxon>Gammaproteobacteria</taxon>
        <taxon>Oceanospirillales</taxon>
        <taxon>Alcanivoracaceae</taxon>
        <taxon>Alloalcanivorax</taxon>
    </lineage>
</organism>
<evidence type="ECO:0000259" key="3">
    <source>
        <dbReference type="PROSITE" id="PS50405"/>
    </source>
</evidence>
<dbReference type="KEGG" id="axe:P40_03270"/>
<dbReference type="InterPro" id="IPR036282">
    <property type="entry name" value="Glutathione-S-Trfase_C_sf"/>
</dbReference>
<dbReference type="Gene3D" id="3.40.30.10">
    <property type="entry name" value="Glutaredoxin"/>
    <property type="match status" value="1"/>
</dbReference>
<dbReference type="SUPFAM" id="SSF52833">
    <property type="entry name" value="Thioredoxin-like"/>
    <property type="match status" value="1"/>
</dbReference>
<dbReference type="Gene3D" id="1.20.1050.10">
    <property type="match status" value="1"/>
</dbReference>
<dbReference type="EMBL" id="JAJVKT010000014">
    <property type="protein sequence ID" value="MCE7509478.1"/>
    <property type="molecule type" value="Genomic_DNA"/>
</dbReference>
<dbReference type="Proteomes" id="UP001107961">
    <property type="component" value="Unassembled WGS sequence"/>
</dbReference>
<keyword evidence="5" id="KW-1185">Reference proteome</keyword>
<dbReference type="SUPFAM" id="SSF47616">
    <property type="entry name" value="GST C-terminal domain-like"/>
    <property type="match status" value="1"/>
</dbReference>